<dbReference type="GO" id="GO:0016460">
    <property type="term" value="C:myosin II complex"/>
    <property type="evidence" value="ECO:0007669"/>
    <property type="project" value="TreeGrafter"/>
</dbReference>
<dbReference type="FunFam" id="1.10.238.10:FF:000001">
    <property type="entry name" value="Calmodulin 1"/>
    <property type="match status" value="1"/>
</dbReference>
<dbReference type="Gene3D" id="1.10.238.10">
    <property type="entry name" value="EF-hand"/>
    <property type="match status" value="2"/>
</dbReference>
<sequence length="177" mass="20042">MEGVGVSPEGSKPQSLIEELNKEQILEFREAFETFDRDHDGVISVKELKRILKMIGLDLPDEDVQDMFDEADQDGNGTLDFVEFMAMVTKKMTDTDVREDIKEAFKVFDKKGVGFLTTLELREIMMTHGDYSMSLDEVDEMISHADMDGDGSINYEEFVKVLTSTAKGKHLVRSSKT</sequence>
<gene>
    <name evidence="4" type="ORF">HOLleu_07616</name>
</gene>
<feature type="domain" description="EF-hand" evidence="3">
    <location>
        <begin position="133"/>
        <end position="168"/>
    </location>
</feature>
<protein>
    <submittedName>
        <fullName evidence="4">Calmodulin</fullName>
    </submittedName>
</protein>
<dbReference type="InterPro" id="IPR018247">
    <property type="entry name" value="EF_Hand_1_Ca_BS"/>
</dbReference>
<comment type="caution">
    <text evidence="4">The sequence shown here is derived from an EMBL/GenBank/DDBJ whole genome shotgun (WGS) entry which is preliminary data.</text>
</comment>
<evidence type="ECO:0000313" key="4">
    <source>
        <dbReference type="EMBL" id="KAJ8044770.1"/>
    </source>
</evidence>
<reference evidence="4" key="1">
    <citation type="submission" date="2021-10" db="EMBL/GenBank/DDBJ databases">
        <title>Tropical sea cucumber genome reveals ecological adaptation and Cuvierian tubules defense mechanism.</title>
        <authorList>
            <person name="Chen T."/>
        </authorList>
    </citation>
    <scope>NUCLEOTIDE SEQUENCE</scope>
    <source>
        <strain evidence="4">Nanhai2018</strain>
        <tissue evidence="4">Muscle</tissue>
    </source>
</reference>
<feature type="domain" description="EF-hand" evidence="3">
    <location>
        <begin position="96"/>
        <end position="131"/>
    </location>
</feature>
<dbReference type="CDD" id="cd00051">
    <property type="entry name" value="EFh"/>
    <property type="match status" value="1"/>
</dbReference>
<dbReference type="PANTHER" id="PTHR23048:SF0">
    <property type="entry name" value="CALMODULIN LIKE 3"/>
    <property type="match status" value="1"/>
</dbReference>
<evidence type="ECO:0000313" key="5">
    <source>
        <dbReference type="Proteomes" id="UP001152320"/>
    </source>
</evidence>
<keyword evidence="1" id="KW-0677">Repeat</keyword>
<name>A0A9Q1CH04_HOLLE</name>
<accession>A0A9Q1CH04</accession>
<proteinExistence type="predicted"/>
<dbReference type="EMBL" id="JAIZAY010000003">
    <property type="protein sequence ID" value="KAJ8044770.1"/>
    <property type="molecule type" value="Genomic_DNA"/>
</dbReference>
<dbReference type="Pfam" id="PF13499">
    <property type="entry name" value="EF-hand_7"/>
    <property type="match status" value="2"/>
</dbReference>
<dbReference type="InterPro" id="IPR011992">
    <property type="entry name" value="EF-hand-dom_pair"/>
</dbReference>
<dbReference type="PROSITE" id="PS00018">
    <property type="entry name" value="EF_HAND_1"/>
    <property type="match status" value="3"/>
</dbReference>
<evidence type="ECO:0000256" key="2">
    <source>
        <dbReference type="ARBA" id="ARBA00022837"/>
    </source>
</evidence>
<dbReference type="SMART" id="SM00054">
    <property type="entry name" value="EFh"/>
    <property type="match status" value="4"/>
</dbReference>
<organism evidence="4 5">
    <name type="scientific">Holothuria leucospilota</name>
    <name type="common">Black long sea cucumber</name>
    <name type="synonym">Mertensiothuria leucospilota</name>
    <dbReference type="NCBI Taxonomy" id="206669"/>
    <lineage>
        <taxon>Eukaryota</taxon>
        <taxon>Metazoa</taxon>
        <taxon>Echinodermata</taxon>
        <taxon>Eleutherozoa</taxon>
        <taxon>Echinozoa</taxon>
        <taxon>Holothuroidea</taxon>
        <taxon>Aspidochirotacea</taxon>
        <taxon>Aspidochirotida</taxon>
        <taxon>Holothuriidae</taxon>
        <taxon>Holothuria</taxon>
    </lineage>
</organism>
<evidence type="ECO:0000259" key="3">
    <source>
        <dbReference type="PROSITE" id="PS50222"/>
    </source>
</evidence>
<dbReference type="InterPro" id="IPR050230">
    <property type="entry name" value="CALM/Myosin/TropC-like"/>
</dbReference>
<evidence type="ECO:0000256" key="1">
    <source>
        <dbReference type="ARBA" id="ARBA00022737"/>
    </source>
</evidence>
<dbReference type="Proteomes" id="UP001152320">
    <property type="component" value="Chromosome 3"/>
</dbReference>
<dbReference type="InterPro" id="IPR002048">
    <property type="entry name" value="EF_hand_dom"/>
</dbReference>
<dbReference type="GO" id="GO:0005509">
    <property type="term" value="F:calcium ion binding"/>
    <property type="evidence" value="ECO:0007669"/>
    <property type="project" value="InterPro"/>
</dbReference>
<keyword evidence="2" id="KW-0106">Calcium</keyword>
<dbReference type="PROSITE" id="PS50222">
    <property type="entry name" value="EF_HAND_2"/>
    <property type="match status" value="4"/>
</dbReference>
<feature type="domain" description="EF-hand" evidence="3">
    <location>
        <begin position="23"/>
        <end position="58"/>
    </location>
</feature>
<keyword evidence="5" id="KW-1185">Reference proteome</keyword>
<dbReference type="PANTHER" id="PTHR23048">
    <property type="entry name" value="MYOSIN LIGHT CHAIN 1, 3"/>
    <property type="match status" value="1"/>
</dbReference>
<dbReference type="OrthoDB" id="26525at2759"/>
<dbReference type="AlphaFoldDB" id="A0A9Q1CH04"/>
<dbReference type="CDD" id="cd15898">
    <property type="entry name" value="EFh_PI-PLC"/>
    <property type="match status" value="1"/>
</dbReference>
<feature type="domain" description="EF-hand" evidence="3">
    <location>
        <begin position="59"/>
        <end position="94"/>
    </location>
</feature>
<dbReference type="SUPFAM" id="SSF47473">
    <property type="entry name" value="EF-hand"/>
    <property type="match status" value="1"/>
</dbReference>